<evidence type="ECO:0000256" key="6">
    <source>
        <dbReference type="ARBA" id="ARBA00023136"/>
    </source>
</evidence>
<feature type="transmembrane region" description="Helical" evidence="8">
    <location>
        <begin position="228"/>
        <end position="250"/>
    </location>
</feature>
<name>A0ABD1LVB9_9FABA</name>
<keyword evidence="10" id="KW-1185">Reference proteome</keyword>
<evidence type="ECO:0000256" key="3">
    <source>
        <dbReference type="ARBA" id="ARBA00022679"/>
    </source>
</evidence>
<feature type="transmembrane region" description="Helical" evidence="8">
    <location>
        <begin position="69"/>
        <end position="86"/>
    </location>
</feature>
<evidence type="ECO:0000256" key="5">
    <source>
        <dbReference type="ARBA" id="ARBA00022989"/>
    </source>
</evidence>
<organism evidence="9 10">
    <name type="scientific">Flemingia macrophylla</name>
    <dbReference type="NCBI Taxonomy" id="520843"/>
    <lineage>
        <taxon>Eukaryota</taxon>
        <taxon>Viridiplantae</taxon>
        <taxon>Streptophyta</taxon>
        <taxon>Embryophyta</taxon>
        <taxon>Tracheophyta</taxon>
        <taxon>Spermatophyta</taxon>
        <taxon>Magnoliopsida</taxon>
        <taxon>eudicotyledons</taxon>
        <taxon>Gunneridae</taxon>
        <taxon>Pentapetalae</taxon>
        <taxon>rosids</taxon>
        <taxon>fabids</taxon>
        <taxon>Fabales</taxon>
        <taxon>Fabaceae</taxon>
        <taxon>Papilionoideae</taxon>
        <taxon>50 kb inversion clade</taxon>
        <taxon>NPAAA clade</taxon>
        <taxon>indigoferoid/millettioid clade</taxon>
        <taxon>Phaseoleae</taxon>
        <taxon>Flemingia</taxon>
    </lineage>
</organism>
<feature type="transmembrane region" description="Helical" evidence="8">
    <location>
        <begin position="92"/>
        <end position="114"/>
    </location>
</feature>
<dbReference type="GO" id="GO:0016740">
    <property type="term" value="F:transferase activity"/>
    <property type="evidence" value="ECO:0007669"/>
    <property type="project" value="UniProtKB-KW"/>
</dbReference>
<comment type="subcellular location">
    <subcellularLocation>
        <location evidence="1">Plastid</location>
        <location evidence="1">Chloroplast membrane</location>
        <topology evidence="1">Multi-pass membrane protein</topology>
    </subcellularLocation>
</comment>
<feature type="compositionally biased region" description="Pro residues" evidence="7">
    <location>
        <begin position="393"/>
        <end position="403"/>
    </location>
</feature>
<feature type="transmembrane region" description="Helical" evidence="8">
    <location>
        <begin position="140"/>
        <end position="162"/>
    </location>
</feature>
<proteinExistence type="inferred from homology"/>
<comment type="similarity">
    <text evidence="2">Belongs to the UbiA prenyltransferase family.</text>
</comment>
<evidence type="ECO:0000256" key="1">
    <source>
        <dbReference type="ARBA" id="ARBA00004508"/>
    </source>
</evidence>
<dbReference type="GO" id="GO:0031969">
    <property type="term" value="C:chloroplast membrane"/>
    <property type="evidence" value="ECO:0007669"/>
    <property type="project" value="UniProtKB-SubCell"/>
</dbReference>
<sequence length="445" mass="49546">MVRHQQLNLRNQYRGSEGVSICEECDRRYVVSATHAKSFESESEDHSPRNFWGSVKYSLDALYMFSRPYTMIASVMNIISMSLLAVDKLSDISPTFFIGLLKAMAVILPMTLYVNGVNQLVDIEIDKINKSYLPLASRQYSFAMGCFIVALSLILSYGLGWTVGSPPLLWIISSHFILGTAYSINLPLLRWKRSSVLTAMYIIFDKGMLFQLALFLHMQTFVFKRPIMFPRSLIFAIVFMSFFSVVIALSKDIPDIEGDKKFGVRTLSVRLGQKQVFWICVSLLEMAYGIAILIGATSSCLWSKLITLVHAIFYVRAFAILSLRPHHLLTRRLPPSPSPSSACLCGLRLHDSASVTLPHRAPPLWPPLPQLRLRDLASAGSASETSASATLPPRAPPLWPPPPRLRIHDSASTGLDLRASAMLRPTLVPKSFLSSSSIAAPLKKI</sequence>
<keyword evidence="6 8" id="KW-0472">Membrane</keyword>
<gene>
    <name evidence="9" type="ORF">Fmac_020911</name>
</gene>
<dbReference type="InterPro" id="IPR044878">
    <property type="entry name" value="UbiA_sf"/>
</dbReference>
<dbReference type="InterPro" id="IPR000537">
    <property type="entry name" value="UbiA_prenyltransferase"/>
</dbReference>
<evidence type="ECO:0000256" key="8">
    <source>
        <dbReference type="SAM" id="Phobius"/>
    </source>
</evidence>
<feature type="transmembrane region" description="Helical" evidence="8">
    <location>
        <begin position="196"/>
        <end position="216"/>
    </location>
</feature>
<evidence type="ECO:0000313" key="10">
    <source>
        <dbReference type="Proteomes" id="UP001603857"/>
    </source>
</evidence>
<dbReference type="PANTHER" id="PTHR43009">
    <property type="entry name" value="HOMOGENTISATE SOLANESYLTRANSFERASE, CHLOROPLASTIC"/>
    <property type="match status" value="1"/>
</dbReference>
<feature type="transmembrane region" description="Helical" evidence="8">
    <location>
        <begin position="302"/>
        <end position="323"/>
    </location>
</feature>
<feature type="region of interest" description="Disordered" evidence="7">
    <location>
        <begin position="384"/>
        <end position="403"/>
    </location>
</feature>
<dbReference type="Pfam" id="PF01040">
    <property type="entry name" value="UbiA"/>
    <property type="match status" value="1"/>
</dbReference>
<dbReference type="EMBL" id="JBGMDY010000007">
    <property type="protein sequence ID" value="KAL2327484.1"/>
    <property type="molecule type" value="Genomic_DNA"/>
</dbReference>
<protein>
    <submittedName>
        <fullName evidence="9">Uncharacterized protein</fullName>
    </submittedName>
</protein>
<keyword evidence="5 8" id="KW-1133">Transmembrane helix</keyword>
<comment type="caution">
    <text evidence="9">The sequence shown here is derived from an EMBL/GenBank/DDBJ whole genome shotgun (WGS) entry which is preliminary data.</text>
</comment>
<evidence type="ECO:0000256" key="4">
    <source>
        <dbReference type="ARBA" id="ARBA00022692"/>
    </source>
</evidence>
<dbReference type="PANTHER" id="PTHR43009:SF6">
    <property type="entry name" value="HOMOGENTISATE PHYTYLTRANSFERASE 1, CHLOROPLASTIC"/>
    <property type="match status" value="1"/>
</dbReference>
<evidence type="ECO:0000256" key="2">
    <source>
        <dbReference type="ARBA" id="ARBA00005985"/>
    </source>
</evidence>
<dbReference type="Gene3D" id="1.10.357.140">
    <property type="entry name" value="UbiA prenyltransferase"/>
    <property type="match status" value="1"/>
</dbReference>
<keyword evidence="3" id="KW-0808">Transferase</keyword>
<dbReference type="Proteomes" id="UP001603857">
    <property type="component" value="Unassembled WGS sequence"/>
</dbReference>
<accession>A0ABD1LVB9</accession>
<evidence type="ECO:0000256" key="7">
    <source>
        <dbReference type="SAM" id="MobiDB-lite"/>
    </source>
</evidence>
<evidence type="ECO:0000313" key="9">
    <source>
        <dbReference type="EMBL" id="KAL2327484.1"/>
    </source>
</evidence>
<keyword evidence="4 8" id="KW-0812">Transmembrane</keyword>
<feature type="transmembrane region" description="Helical" evidence="8">
    <location>
        <begin position="276"/>
        <end position="296"/>
    </location>
</feature>
<reference evidence="9 10" key="1">
    <citation type="submission" date="2024-08" db="EMBL/GenBank/DDBJ databases">
        <title>Insights into the chromosomal genome structure of Flemingia macrophylla.</title>
        <authorList>
            <person name="Ding Y."/>
            <person name="Zhao Y."/>
            <person name="Bi W."/>
            <person name="Wu M."/>
            <person name="Zhao G."/>
            <person name="Gong Y."/>
            <person name="Li W."/>
            <person name="Zhang P."/>
        </authorList>
    </citation>
    <scope>NUCLEOTIDE SEQUENCE [LARGE SCALE GENOMIC DNA]</scope>
    <source>
        <strain evidence="9">DYQJB</strain>
        <tissue evidence="9">Leaf</tissue>
    </source>
</reference>
<dbReference type="AlphaFoldDB" id="A0ABD1LVB9"/>
<feature type="transmembrane region" description="Helical" evidence="8">
    <location>
        <begin position="168"/>
        <end position="189"/>
    </location>
</feature>